<dbReference type="PANTHER" id="PTHR43080:SF2">
    <property type="entry name" value="CBS DOMAIN-CONTAINING PROTEIN"/>
    <property type="match status" value="1"/>
</dbReference>
<dbReference type="CDD" id="cd04623">
    <property type="entry name" value="CBS_pair_bac_euk"/>
    <property type="match status" value="1"/>
</dbReference>
<keyword evidence="5" id="KW-1185">Reference proteome</keyword>
<keyword evidence="1 2" id="KW-0129">CBS domain</keyword>
<evidence type="ECO:0000256" key="2">
    <source>
        <dbReference type="PROSITE-ProRule" id="PRU00703"/>
    </source>
</evidence>
<dbReference type="PROSITE" id="PS51371">
    <property type="entry name" value="CBS"/>
    <property type="match status" value="2"/>
</dbReference>
<dbReference type="InterPro" id="IPR044725">
    <property type="entry name" value="CBSX3_CBS_dom"/>
</dbReference>
<sequence>MRQVKHLLDRKGNDIYAIAPEAPVLEAIKHMAERRVGALLVMRGEQLVGIISERDYARKVILQGRSSAQTPVSEIMSSPVLTVTPDTDVFDCMRMCTDNRVRHLPVVEGHRVMGVISIGDLVKEVIGAQAEQIEQLQRYITS</sequence>
<reference evidence="5" key="1">
    <citation type="journal article" date="2019" name="Int. J. Syst. Evol. Microbiol.">
        <title>The Global Catalogue of Microorganisms (GCM) 10K type strain sequencing project: providing services to taxonomists for standard genome sequencing and annotation.</title>
        <authorList>
            <consortium name="The Broad Institute Genomics Platform"/>
            <consortium name="The Broad Institute Genome Sequencing Center for Infectious Disease"/>
            <person name="Wu L."/>
            <person name="Ma J."/>
        </authorList>
    </citation>
    <scope>NUCLEOTIDE SEQUENCE [LARGE SCALE GENOMIC DNA]</scope>
    <source>
        <strain evidence="5">NBRC 111981</strain>
    </source>
</reference>
<dbReference type="RefSeq" id="WP_284331552.1">
    <property type="nucleotide sequence ID" value="NZ_BSOA01000014.1"/>
</dbReference>
<proteinExistence type="predicted"/>
<dbReference type="GO" id="GO:0016301">
    <property type="term" value="F:kinase activity"/>
    <property type="evidence" value="ECO:0007669"/>
    <property type="project" value="UniProtKB-KW"/>
</dbReference>
<feature type="domain" description="CBS" evidence="3">
    <location>
        <begin position="8"/>
        <end position="67"/>
    </location>
</feature>
<name>A0ABQ5XC65_9GAMM</name>
<comment type="caution">
    <text evidence="4">The sequence shown here is derived from an EMBL/GenBank/DDBJ whole genome shotgun (WGS) entry which is preliminary data.</text>
</comment>
<dbReference type="EMBL" id="BSOA01000014">
    <property type="protein sequence ID" value="GLQ88110.1"/>
    <property type="molecule type" value="Genomic_DNA"/>
</dbReference>
<evidence type="ECO:0000256" key="1">
    <source>
        <dbReference type="ARBA" id="ARBA00023122"/>
    </source>
</evidence>
<dbReference type="SMART" id="SM00116">
    <property type="entry name" value="CBS"/>
    <property type="match status" value="2"/>
</dbReference>
<dbReference type="Proteomes" id="UP001156627">
    <property type="component" value="Unassembled WGS sequence"/>
</dbReference>
<feature type="domain" description="CBS" evidence="3">
    <location>
        <begin position="76"/>
        <end position="131"/>
    </location>
</feature>
<evidence type="ECO:0000313" key="4">
    <source>
        <dbReference type="EMBL" id="GLQ88110.1"/>
    </source>
</evidence>
<dbReference type="Gene3D" id="3.10.580.10">
    <property type="entry name" value="CBS-domain"/>
    <property type="match status" value="1"/>
</dbReference>
<dbReference type="InterPro" id="IPR046342">
    <property type="entry name" value="CBS_dom_sf"/>
</dbReference>
<protein>
    <submittedName>
        <fullName evidence="4">Histidine kinase</fullName>
    </submittedName>
</protein>
<dbReference type="InterPro" id="IPR051257">
    <property type="entry name" value="Diverse_CBS-Domain"/>
</dbReference>
<keyword evidence="4" id="KW-0808">Transferase</keyword>
<dbReference type="Pfam" id="PF00571">
    <property type="entry name" value="CBS"/>
    <property type="match status" value="2"/>
</dbReference>
<dbReference type="InterPro" id="IPR000644">
    <property type="entry name" value="CBS_dom"/>
</dbReference>
<dbReference type="PANTHER" id="PTHR43080">
    <property type="entry name" value="CBS DOMAIN-CONTAINING PROTEIN CBSX3, MITOCHONDRIAL"/>
    <property type="match status" value="1"/>
</dbReference>
<gene>
    <name evidence="4" type="ORF">GCM10007898_16790</name>
</gene>
<organism evidence="4 5">
    <name type="scientific">Dyella flagellata</name>
    <dbReference type="NCBI Taxonomy" id="1867833"/>
    <lineage>
        <taxon>Bacteria</taxon>
        <taxon>Pseudomonadati</taxon>
        <taxon>Pseudomonadota</taxon>
        <taxon>Gammaproteobacteria</taxon>
        <taxon>Lysobacterales</taxon>
        <taxon>Rhodanobacteraceae</taxon>
        <taxon>Dyella</taxon>
    </lineage>
</organism>
<keyword evidence="4" id="KW-0418">Kinase</keyword>
<evidence type="ECO:0000313" key="5">
    <source>
        <dbReference type="Proteomes" id="UP001156627"/>
    </source>
</evidence>
<dbReference type="SUPFAM" id="SSF54631">
    <property type="entry name" value="CBS-domain pair"/>
    <property type="match status" value="1"/>
</dbReference>
<accession>A0ABQ5XC65</accession>
<evidence type="ECO:0000259" key="3">
    <source>
        <dbReference type="PROSITE" id="PS51371"/>
    </source>
</evidence>